<name>A0A158CGZ3_9BURK</name>
<accession>A0A158CGZ3</accession>
<dbReference type="InterPro" id="IPR030976">
    <property type="entry name" value="Mod_pep_NH_fam"/>
</dbReference>
<organism evidence="1 2">
    <name type="scientific">Caballeronia calidae</name>
    <dbReference type="NCBI Taxonomy" id="1777139"/>
    <lineage>
        <taxon>Bacteria</taxon>
        <taxon>Pseudomonadati</taxon>
        <taxon>Pseudomonadota</taxon>
        <taxon>Betaproteobacteria</taxon>
        <taxon>Burkholderiales</taxon>
        <taxon>Burkholderiaceae</taxon>
        <taxon>Caballeronia</taxon>
    </lineage>
</organism>
<keyword evidence="2" id="KW-1185">Reference proteome</keyword>
<comment type="caution">
    <text evidence="1">The sequence shown here is derived from an EMBL/GenBank/DDBJ whole genome shotgun (WGS) entry which is preliminary data.</text>
</comment>
<dbReference type="AlphaFoldDB" id="A0A158CGZ3"/>
<dbReference type="RefSeq" id="WP_074173475.1">
    <property type="nucleotide sequence ID" value="NZ_FCOX02000020.1"/>
</dbReference>
<dbReference type="EMBL" id="FCOX02000020">
    <property type="protein sequence ID" value="SAK81540.1"/>
    <property type="molecule type" value="Genomic_DNA"/>
</dbReference>
<evidence type="ECO:0000313" key="2">
    <source>
        <dbReference type="Proteomes" id="UP000071859"/>
    </source>
</evidence>
<protein>
    <submittedName>
        <fullName evidence="1">Uncharacterized protein</fullName>
    </submittedName>
</protein>
<evidence type="ECO:0000313" key="1">
    <source>
        <dbReference type="EMBL" id="SAK81540.1"/>
    </source>
</evidence>
<sequence length="93" mass="9603">MASVSADPQAVSDFIRRLASDDAFRAQLEQDPATVLAQNGITIVPLPASLKLPPKAVFDAALQNVPVAAPAGAGGVQIAGEFYAFLAFFAFAV</sequence>
<reference evidence="1" key="1">
    <citation type="submission" date="2016-01" db="EMBL/GenBank/DDBJ databases">
        <authorList>
            <person name="Peeters C."/>
        </authorList>
    </citation>
    <scope>NUCLEOTIDE SEQUENCE</scope>
    <source>
        <strain evidence="1">LMG 29321</strain>
    </source>
</reference>
<dbReference type="Proteomes" id="UP000071859">
    <property type="component" value="Unassembled WGS sequence"/>
</dbReference>
<gene>
    <name evidence="1" type="ORF">AWB78_03920</name>
</gene>
<proteinExistence type="predicted"/>
<dbReference type="NCBIfam" id="TIGR04509">
    <property type="entry name" value="mod_pep_NH_fam"/>
    <property type="match status" value="1"/>
</dbReference>